<dbReference type="Gene3D" id="2.40.240.10">
    <property type="entry name" value="Ribosomal Protein L25, Chain P"/>
    <property type="match status" value="1"/>
</dbReference>
<feature type="domain" description="Large ribosomal subunit protein bL25 beta" evidence="8">
    <location>
        <begin position="98"/>
        <end position="177"/>
    </location>
</feature>
<dbReference type="InterPro" id="IPR020057">
    <property type="entry name" value="Ribosomal_bL25_b-dom"/>
</dbReference>
<dbReference type="Pfam" id="PF01386">
    <property type="entry name" value="Ribosomal_L25p"/>
    <property type="match status" value="1"/>
</dbReference>
<feature type="region of interest" description="Disordered" evidence="6">
    <location>
        <begin position="182"/>
        <end position="207"/>
    </location>
</feature>
<keyword evidence="2 5" id="KW-0694">RNA-binding</keyword>
<comment type="similarity">
    <text evidence="5">Belongs to the bacterial ribosomal protein bL25 family. CTC subfamily.</text>
</comment>
<dbReference type="GO" id="GO:0003735">
    <property type="term" value="F:structural constituent of ribosome"/>
    <property type="evidence" value="ECO:0007669"/>
    <property type="project" value="InterPro"/>
</dbReference>
<dbReference type="Gene3D" id="2.170.120.20">
    <property type="entry name" value="Ribosomal protein L25, beta domain"/>
    <property type="match status" value="1"/>
</dbReference>
<accession>A0A3M8D412</accession>
<evidence type="ECO:0000259" key="7">
    <source>
        <dbReference type="Pfam" id="PF01386"/>
    </source>
</evidence>
<dbReference type="SUPFAM" id="SSF50715">
    <property type="entry name" value="Ribosomal protein L25-like"/>
    <property type="match status" value="1"/>
</dbReference>
<dbReference type="EMBL" id="RHHQ01000019">
    <property type="protein sequence ID" value="RNB82752.1"/>
    <property type="molecule type" value="Genomic_DNA"/>
</dbReference>
<evidence type="ECO:0000256" key="3">
    <source>
        <dbReference type="ARBA" id="ARBA00022980"/>
    </source>
</evidence>
<dbReference type="RefSeq" id="WP_122920249.1">
    <property type="nucleotide sequence ID" value="NZ_RHHQ01000019.1"/>
</dbReference>
<dbReference type="CDD" id="cd00495">
    <property type="entry name" value="Ribosomal_L25_TL5_CTC"/>
    <property type="match status" value="1"/>
</dbReference>
<reference evidence="9 10" key="1">
    <citation type="submission" date="2018-10" db="EMBL/GenBank/DDBJ databases">
        <title>Phylogenomics of Brevibacillus.</title>
        <authorList>
            <person name="Dunlap C."/>
        </authorList>
    </citation>
    <scope>NUCLEOTIDE SEQUENCE [LARGE SCALE GENOMIC DNA]</scope>
    <source>
        <strain evidence="9 10">JCM 15716</strain>
    </source>
</reference>
<dbReference type="GO" id="GO:0022625">
    <property type="term" value="C:cytosolic large ribosomal subunit"/>
    <property type="evidence" value="ECO:0007669"/>
    <property type="project" value="TreeGrafter"/>
</dbReference>
<dbReference type="AlphaFoldDB" id="A0A3M8D412"/>
<dbReference type="GO" id="GO:0006412">
    <property type="term" value="P:translation"/>
    <property type="evidence" value="ECO:0007669"/>
    <property type="project" value="UniProtKB-UniRule"/>
</dbReference>
<proteinExistence type="inferred from homology"/>
<evidence type="ECO:0000256" key="1">
    <source>
        <dbReference type="ARBA" id="ARBA00022730"/>
    </source>
</evidence>
<dbReference type="PANTHER" id="PTHR33284">
    <property type="entry name" value="RIBOSOMAL PROTEIN L25/GLN-TRNA SYNTHETASE, ANTI-CODON-BINDING DOMAIN-CONTAINING PROTEIN"/>
    <property type="match status" value="1"/>
</dbReference>
<keyword evidence="10" id="KW-1185">Reference proteome</keyword>
<dbReference type="Proteomes" id="UP000271031">
    <property type="component" value="Unassembled WGS sequence"/>
</dbReference>
<dbReference type="NCBIfam" id="TIGR00731">
    <property type="entry name" value="bL25_bact_ctc"/>
    <property type="match status" value="1"/>
</dbReference>
<dbReference type="InterPro" id="IPR001021">
    <property type="entry name" value="Ribosomal_bL25_long"/>
</dbReference>
<evidence type="ECO:0000256" key="4">
    <source>
        <dbReference type="ARBA" id="ARBA00023274"/>
    </source>
</evidence>
<evidence type="ECO:0000256" key="2">
    <source>
        <dbReference type="ARBA" id="ARBA00022884"/>
    </source>
</evidence>
<evidence type="ECO:0000313" key="9">
    <source>
        <dbReference type="EMBL" id="RNB82752.1"/>
    </source>
</evidence>
<dbReference type="InterPro" id="IPR020056">
    <property type="entry name" value="Rbsml_bL25/Gln-tRNA_synth_N"/>
</dbReference>
<comment type="caution">
    <text evidence="9">The sequence shown here is derived from an EMBL/GenBank/DDBJ whole genome shotgun (WGS) entry which is preliminary data.</text>
</comment>
<gene>
    <name evidence="5" type="primary">rplY</name>
    <name evidence="5" type="synonym">ctc</name>
    <name evidence="9" type="ORF">EDM56_22895</name>
</gene>
<name>A0A3M8D412_9BACL</name>
<sequence>MEAIQATVRQTGNKGANLRLRKSGMVPGVVYGNEVNNLSIQMDALALDQALRHQTTNKPFSLQIDGQQYQVMVYELQRHPLKGNVLHADFKQINMNEKVHTSVPIVLTGAPELGVATLVRHSVEVKCLPNEIPEVFSVNVDDLNIGDVILVSDLHIPANIELGIDETEVVISILPPKAKSEEAQDAELEAKAQAEDAAAKTQEAHKV</sequence>
<keyword evidence="3 5" id="KW-0689">Ribosomal protein</keyword>
<evidence type="ECO:0000256" key="6">
    <source>
        <dbReference type="SAM" id="MobiDB-lite"/>
    </source>
</evidence>
<keyword evidence="1 5" id="KW-0699">rRNA-binding</keyword>
<organism evidence="9 10">
    <name type="scientific">Brevibacillus fluminis</name>
    <dbReference type="NCBI Taxonomy" id="511487"/>
    <lineage>
        <taxon>Bacteria</taxon>
        <taxon>Bacillati</taxon>
        <taxon>Bacillota</taxon>
        <taxon>Bacilli</taxon>
        <taxon>Bacillales</taxon>
        <taxon>Paenibacillaceae</taxon>
        <taxon>Brevibacillus</taxon>
    </lineage>
</organism>
<dbReference type="OrthoDB" id="9790002at2"/>
<dbReference type="NCBIfam" id="NF004612">
    <property type="entry name" value="PRK05943.1"/>
    <property type="match status" value="1"/>
</dbReference>
<evidence type="ECO:0000256" key="5">
    <source>
        <dbReference type="HAMAP-Rule" id="MF_01334"/>
    </source>
</evidence>
<feature type="domain" description="Large ribosomal subunit protein bL25 L25" evidence="7">
    <location>
        <begin position="4"/>
        <end position="90"/>
    </location>
</feature>
<evidence type="ECO:0000259" key="8">
    <source>
        <dbReference type="Pfam" id="PF14693"/>
    </source>
</evidence>
<comment type="function">
    <text evidence="5">This is one of the proteins that binds to the 5S RNA in the ribosome where it forms part of the central protuberance.</text>
</comment>
<evidence type="ECO:0000313" key="10">
    <source>
        <dbReference type="Proteomes" id="UP000271031"/>
    </source>
</evidence>
<keyword evidence="4 5" id="KW-0687">Ribonucleoprotein</keyword>
<dbReference type="InterPro" id="IPR029751">
    <property type="entry name" value="Ribosomal_L25_dom"/>
</dbReference>
<dbReference type="InterPro" id="IPR011035">
    <property type="entry name" value="Ribosomal_bL25/Gln-tRNA_synth"/>
</dbReference>
<dbReference type="HAMAP" id="MF_01334">
    <property type="entry name" value="Ribosomal_bL25_CTC"/>
    <property type="match status" value="1"/>
</dbReference>
<dbReference type="PANTHER" id="PTHR33284:SF1">
    <property type="entry name" value="RIBOSOMAL PROTEIN L25_GLN-TRNA SYNTHETASE, ANTI-CODON-BINDING DOMAIN-CONTAINING PROTEIN"/>
    <property type="match status" value="1"/>
</dbReference>
<dbReference type="InterPro" id="IPR020930">
    <property type="entry name" value="Ribosomal_uL5_bac-type"/>
</dbReference>
<dbReference type="Pfam" id="PF14693">
    <property type="entry name" value="Ribosomal_TL5_C"/>
    <property type="match status" value="1"/>
</dbReference>
<comment type="subunit">
    <text evidence="5">Part of the 50S ribosomal subunit; part of the 5S rRNA/L5/L18/L25 subcomplex. Contacts the 5S rRNA. Binds to the 5S rRNA independently of L5 and L18.</text>
</comment>
<dbReference type="InterPro" id="IPR037121">
    <property type="entry name" value="Ribosomal_bL25_C"/>
</dbReference>
<protein>
    <recommendedName>
        <fullName evidence="5">Large ribosomal subunit protein bL25</fullName>
    </recommendedName>
    <alternativeName>
        <fullName evidence="5">General stress protein CTC</fullName>
    </alternativeName>
</protein>
<dbReference type="GO" id="GO:0008097">
    <property type="term" value="F:5S rRNA binding"/>
    <property type="evidence" value="ECO:0007669"/>
    <property type="project" value="InterPro"/>
</dbReference>